<reference evidence="1 2" key="1">
    <citation type="submission" date="2016-10" db="EMBL/GenBank/DDBJ databases">
        <title>Genome sequence of the basidiomycete white-rot fungus Trametes pubescens.</title>
        <authorList>
            <person name="Makela M.R."/>
            <person name="Granchi Z."/>
            <person name="Peng M."/>
            <person name="De Vries R.P."/>
            <person name="Grigoriev I."/>
            <person name="Riley R."/>
            <person name="Hilden K."/>
        </authorList>
    </citation>
    <scope>NUCLEOTIDE SEQUENCE [LARGE SCALE GENOMIC DNA]</scope>
    <source>
        <strain evidence="1 2">FBCC735</strain>
    </source>
</reference>
<dbReference type="AlphaFoldDB" id="A0A1M2VWW1"/>
<protein>
    <submittedName>
        <fullName evidence="1">Uncharacterized protein</fullName>
    </submittedName>
</protein>
<comment type="caution">
    <text evidence="1">The sequence shown here is derived from an EMBL/GenBank/DDBJ whole genome shotgun (WGS) entry which is preliminary data.</text>
</comment>
<evidence type="ECO:0000313" key="1">
    <source>
        <dbReference type="EMBL" id="OJT12097.1"/>
    </source>
</evidence>
<dbReference type="EMBL" id="MNAD01000523">
    <property type="protein sequence ID" value="OJT12097.1"/>
    <property type="molecule type" value="Genomic_DNA"/>
</dbReference>
<evidence type="ECO:0000313" key="2">
    <source>
        <dbReference type="Proteomes" id="UP000184267"/>
    </source>
</evidence>
<sequence>MSPQETCKACVRRRPDIDAAKFKARARWSVDLAQNYVHFQVERSRSEATERRNAASDDSPYGYFGHISALQTCKGLLKLRGWGG</sequence>
<dbReference type="Proteomes" id="UP000184267">
    <property type="component" value="Unassembled WGS sequence"/>
</dbReference>
<keyword evidence="2" id="KW-1185">Reference proteome</keyword>
<organism evidence="1 2">
    <name type="scientific">Trametes pubescens</name>
    <name type="common">White-rot fungus</name>
    <dbReference type="NCBI Taxonomy" id="154538"/>
    <lineage>
        <taxon>Eukaryota</taxon>
        <taxon>Fungi</taxon>
        <taxon>Dikarya</taxon>
        <taxon>Basidiomycota</taxon>
        <taxon>Agaricomycotina</taxon>
        <taxon>Agaricomycetes</taxon>
        <taxon>Polyporales</taxon>
        <taxon>Polyporaceae</taxon>
        <taxon>Trametes</taxon>
    </lineage>
</organism>
<accession>A0A1M2VWW1</accession>
<gene>
    <name evidence="1" type="ORF">TRAPUB_11360</name>
</gene>
<proteinExistence type="predicted"/>
<name>A0A1M2VWW1_TRAPU</name>